<dbReference type="EMBL" id="ML121528">
    <property type="protein sequence ID" value="RPB28953.1"/>
    <property type="molecule type" value="Genomic_DNA"/>
</dbReference>
<dbReference type="PROSITE" id="PS51375">
    <property type="entry name" value="PPR"/>
    <property type="match status" value="2"/>
</dbReference>
<feature type="region of interest" description="Disordered" evidence="3">
    <location>
        <begin position="1059"/>
        <end position="1082"/>
    </location>
</feature>
<dbReference type="NCBIfam" id="TIGR00756">
    <property type="entry name" value="PPR"/>
    <property type="match status" value="2"/>
</dbReference>
<keyword evidence="5" id="KW-1185">Reference proteome</keyword>
<evidence type="ECO:0008006" key="6">
    <source>
        <dbReference type="Google" id="ProtNLM"/>
    </source>
</evidence>
<dbReference type="InterPro" id="IPR050872">
    <property type="entry name" value="PPR_P_subfamily"/>
</dbReference>
<evidence type="ECO:0000313" key="4">
    <source>
        <dbReference type="EMBL" id="RPB28953.1"/>
    </source>
</evidence>
<name>A0A3N4M1B1_9PEZI</name>
<dbReference type="InterPro" id="IPR011990">
    <property type="entry name" value="TPR-like_helical_dom_sf"/>
</dbReference>
<dbReference type="Pfam" id="PF01535">
    <property type="entry name" value="PPR"/>
    <property type="match status" value="3"/>
</dbReference>
<dbReference type="InterPro" id="IPR002885">
    <property type="entry name" value="PPR_rpt"/>
</dbReference>
<dbReference type="STRING" id="1051890.A0A3N4M1B1"/>
<evidence type="ECO:0000256" key="1">
    <source>
        <dbReference type="ARBA" id="ARBA00007626"/>
    </source>
</evidence>
<feature type="repeat" description="PPR" evidence="2">
    <location>
        <begin position="639"/>
        <end position="673"/>
    </location>
</feature>
<dbReference type="PANTHER" id="PTHR46128:SF329">
    <property type="entry name" value="MITOCHONDRIAL GROUP I INTRON SPLICING FACTOR DMR1"/>
    <property type="match status" value="1"/>
</dbReference>
<evidence type="ECO:0000256" key="2">
    <source>
        <dbReference type="PROSITE-ProRule" id="PRU00708"/>
    </source>
</evidence>
<evidence type="ECO:0000313" key="5">
    <source>
        <dbReference type="Proteomes" id="UP000267821"/>
    </source>
</evidence>
<accession>A0A3N4M1B1</accession>
<proteinExistence type="inferred from homology"/>
<feature type="repeat" description="PPR" evidence="2">
    <location>
        <begin position="526"/>
        <end position="560"/>
    </location>
</feature>
<comment type="similarity">
    <text evidence="1">Belongs to the PPR family. P subfamily.</text>
</comment>
<dbReference type="PANTHER" id="PTHR46128">
    <property type="entry name" value="MITOCHONDRIAL GROUP I INTRON SPLICING FACTOR CCM1"/>
    <property type="match status" value="1"/>
</dbReference>
<organism evidence="4 5">
    <name type="scientific">Terfezia boudieri ATCC MYA-4762</name>
    <dbReference type="NCBI Taxonomy" id="1051890"/>
    <lineage>
        <taxon>Eukaryota</taxon>
        <taxon>Fungi</taxon>
        <taxon>Dikarya</taxon>
        <taxon>Ascomycota</taxon>
        <taxon>Pezizomycotina</taxon>
        <taxon>Pezizomycetes</taxon>
        <taxon>Pezizales</taxon>
        <taxon>Pezizaceae</taxon>
        <taxon>Terfezia</taxon>
    </lineage>
</organism>
<protein>
    <recommendedName>
        <fullName evidence="6">Pentacotripeptide-repeat region of PRORP domain-containing protein</fullName>
    </recommendedName>
</protein>
<reference evidence="4 5" key="1">
    <citation type="journal article" date="2018" name="Nat. Ecol. Evol.">
        <title>Pezizomycetes genomes reveal the molecular basis of ectomycorrhizal truffle lifestyle.</title>
        <authorList>
            <person name="Murat C."/>
            <person name="Payen T."/>
            <person name="Noel B."/>
            <person name="Kuo A."/>
            <person name="Morin E."/>
            <person name="Chen J."/>
            <person name="Kohler A."/>
            <person name="Krizsan K."/>
            <person name="Balestrini R."/>
            <person name="Da Silva C."/>
            <person name="Montanini B."/>
            <person name="Hainaut M."/>
            <person name="Levati E."/>
            <person name="Barry K.W."/>
            <person name="Belfiori B."/>
            <person name="Cichocki N."/>
            <person name="Clum A."/>
            <person name="Dockter R.B."/>
            <person name="Fauchery L."/>
            <person name="Guy J."/>
            <person name="Iotti M."/>
            <person name="Le Tacon F."/>
            <person name="Lindquist E.A."/>
            <person name="Lipzen A."/>
            <person name="Malagnac F."/>
            <person name="Mello A."/>
            <person name="Molinier V."/>
            <person name="Miyauchi S."/>
            <person name="Poulain J."/>
            <person name="Riccioni C."/>
            <person name="Rubini A."/>
            <person name="Sitrit Y."/>
            <person name="Splivallo R."/>
            <person name="Traeger S."/>
            <person name="Wang M."/>
            <person name="Zifcakova L."/>
            <person name="Wipf D."/>
            <person name="Zambonelli A."/>
            <person name="Paolocci F."/>
            <person name="Nowrousian M."/>
            <person name="Ottonello S."/>
            <person name="Baldrian P."/>
            <person name="Spatafora J.W."/>
            <person name="Henrissat B."/>
            <person name="Nagy L.G."/>
            <person name="Aury J.M."/>
            <person name="Wincker P."/>
            <person name="Grigoriev I.V."/>
            <person name="Bonfante P."/>
            <person name="Martin F.M."/>
        </authorList>
    </citation>
    <scope>NUCLEOTIDE SEQUENCE [LARGE SCALE GENOMIC DNA]</scope>
    <source>
        <strain evidence="4 5">ATCC MYA-4762</strain>
    </source>
</reference>
<dbReference type="Gene3D" id="1.25.40.10">
    <property type="entry name" value="Tetratricopeptide repeat domain"/>
    <property type="match status" value="3"/>
</dbReference>
<gene>
    <name evidence="4" type="ORF">L211DRAFT_249930</name>
</gene>
<dbReference type="InParanoid" id="A0A3N4M1B1"/>
<dbReference type="OrthoDB" id="185373at2759"/>
<sequence length="1082" mass="124492">MLERFCRHISSGGRWLLRNRRQKRMLHSGFWLYGAEGLTPLLGSLSVCVGGVFSTEVEALNQRISEGQLHFEFLYPSKTLEFLKQVSRHGLPPAPPVISSRRQRSQCERYYSTEAKRESGDSPRVLDSAKFLYKDLTSLLYKAAAEPAHYDEAWHHIQNELATATPMAVNKTIEYLSSSDRKVDQGRILELGKRMAINDFQPVACEAVTKVLLEHGLTDDAYLLVSKVAEVNPLTALKAIRRLIMFGIDEDRWILAHQAFKLLPESVIDDTAPERIIPEVHGFKSKYLAWLEEKPVESYTPVFASWLGTGGMINALSMGSSEAVMEAYSILKAMHQNGWGASVSWSLWWNLMKQLQENAHHQAAADTYLIYRDTPLQESPPGRELAQLLYGTLKSFGHLQDFRNMERVFDDWFHFGSRPNEDACLYIMRQFASRGETSVIKDFFEYYVSRFPIRIGVIELMMHAHAVRGEVQEVLEWFMKIDRFELLPTRVAYNILINAYKQADDIDSAFRRFYLMCNSTKELKPDLITYHTLMSLCASRGDIDACELLLGGMREQGLVASQAIHNAVTYAYVKQRSPEFTQQASIVANEAFKAMKTSEKRNNPTRMWNNILVGYLWAEDLNKMAETYHQMRNDNIPFDSYTYSILMHSLCLTGKVAEAERMLEMLETEGIVNLNQTHYATIMLDHMLRKDITKVWLTYNRMLKAGFAPTFITQAILIQVVSTAEYIEYRRLGGVLFLREAEAILSHSISDLSVLDLQSPDRVKSAIPPFLFVPLIQIYAREGSHERALELFQRFMEIQERKKPGNTTPDLDMYLHVANALLRSGDTKLLLDIWQEAKRTALRQAKRVDYGRLPAGQRKVVLQKHNQILCNIFSVVIKALALDRDMSTLEWERDQLLHYGFQLDNVNVNDMVQALILNRRIVQAFTLCEKVLIPGFAGRNVEGREQSYNTPEFYPFMRTLECLLAEVHSYLNISGYKGIDSKKSERTIQWIEKSCPKTWQVLDELDSLEHRIVKERIFQQHRLDWGRQDQVRIWPSYDEKSDNSQFVEELMRDLQGDMARRGRGRQSEGLGLAAVTQDEVPV</sequence>
<dbReference type="AlphaFoldDB" id="A0A3N4M1B1"/>
<evidence type="ECO:0000256" key="3">
    <source>
        <dbReference type="SAM" id="MobiDB-lite"/>
    </source>
</evidence>
<dbReference type="Pfam" id="PF13041">
    <property type="entry name" value="PPR_2"/>
    <property type="match status" value="1"/>
</dbReference>
<dbReference type="Proteomes" id="UP000267821">
    <property type="component" value="Unassembled WGS sequence"/>
</dbReference>